<proteinExistence type="predicted"/>
<keyword evidence="1" id="KW-1133">Transmembrane helix</keyword>
<evidence type="ECO:0000313" key="2">
    <source>
        <dbReference type="EMBL" id="KKK58302.1"/>
    </source>
</evidence>
<keyword evidence="1" id="KW-0472">Membrane</keyword>
<feature type="transmembrane region" description="Helical" evidence="1">
    <location>
        <begin position="40"/>
        <end position="60"/>
    </location>
</feature>
<sequence>MSLTYIVIIVILWAFMWVLSQILGRLFPPIPPSLEWKIQFLGFLLSGLFGLYGLSVPAIIDGTPLLFRLIALISSLNFLYLSLVVWKYREEFTRNPAECIIPGSNPNSQQEEIEGS</sequence>
<evidence type="ECO:0000256" key="1">
    <source>
        <dbReference type="SAM" id="Phobius"/>
    </source>
</evidence>
<gene>
    <name evidence="2" type="ORF">LCGC14_3045820</name>
</gene>
<reference evidence="2" key="1">
    <citation type="journal article" date="2015" name="Nature">
        <title>Complex archaea that bridge the gap between prokaryotes and eukaryotes.</title>
        <authorList>
            <person name="Spang A."/>
            <person name="Saw J.H."/>
            <person name="Jorgensen S.L."/>
            <person name="Zaremba-Niedzwiedzka K."/>
            <person name="Martijn J."/>
            <person name="Lind A.E."/>
            <person name="van Eijk R."/>
            <person name="Schleper C."/>
            <person name="Guy L."/>
            <person name="Ettema T.J."/>
        </authorList>
    </citation>
    <scope>NUCLEOTIDE SEQUENCE</scope>
</reference>
<name>A0A0F8WN52_9ZZZZ</name>
<comment type="caution">
    <text evidence="2">The sequence shown here is derived from an EMBL/GenBank/DDBJ whole genome shotgun (WGS) entry which is preliminary data.</text>
</comment>
<accession>A0A0F8WN52</accession>
<organism evidence="2">
    <name type="scientific">marine sediment metagenome</name>
    <dbReference type="NCBI Taxonomy" id="412755"/>
    <lineage>
        <taxon>unclassified sequences</taxon>
        <taxon>metagenomes</taxon>
        <taxon>ecological metagenomes</taxon>
    </lineage>
</organism>
<feature type="transmembrane region" description="Helical" evidence="1">
    <location>
        <begin position="6"/>
        <end position="28"/>
    </location>
</feature>
<protein>
    <submittedName>
        <fullName evidence="2">Uncharacterized protein</fullName>
    </submittedName>
</protein>
<feature type="transmembrane region" description="Helical" evidence="1">
    <location>
        <begin position="66"/>
        <end position="86"/>
    </location>
</feature>
<dbReference type="EMBL" id="LAZR01064049">
    <property type="protein sequence ID" value="KKK58302.1"/>
    <property type="molecule type" value="Genomic_DNA"/>
</dbReference>
<dbReference type="AlphaFoldDB" id="A0A0F8WN52"/>
<keyword evidence="1" id="KW-0812">Transmembrane</keyword>